<evidence type="ECO:0000256" key="11">
    <source>
        <dbReference type="SAM" id="SignalP"/>
    </source>
</evidence>
<keyword evidence="7 10" id="KW-0256">Endoplasmic reticulum</keyword>
<feature type="transmembrane region" description="Helical" evidence="10">
    <location>
        <begin position="519"/>
        <end position="541"/>
    </location>
</feature>
<feature type="transmembrane region" description="Helical" evidence="10">
    <location>
        <begin position="152"/>
        <end position="168"/>
    </location>
</feature>
<feature type="transmembrane region" description="Helical" evidence="10">
    <location>
        <begin position="439"/>
        <end position="457"/>
    </location>
</feature>
<evidence type="ECO:0000256" key="5">
    <source>
        <dbReference type="ARBA" id="ARBA00022679"/>
    </source>
</evidence>
<evidence type="ECO:0000256" key="3">
    <source>
        <dbReference type="ARBA" id="ARBA00008715"/>
    </source>
</evidence>
<comment type="similarity">
    <text evidence="3 10">Belongs to the ALG6/ALG8 glucosyltransferase family.</text>
</comment>
<dbReference type="GO" id="GO:0042281">
    <property type="term" value="F:dolichyl pyrophosphate Man9GlcNAc2 alpha-1,3-glucosyltransferase activity"/>
    <property type="evidence" value="ECO:0007669"/>
    <property type="project" value="TreeGrafter"/>
</dbReference>
<dbReference type="PANTHER" id="PTHR12413">
    <property type="entry name" value="DOLICHYL GLYCOSYLTRANSFERASE"/>
    <property type="match status" value="1"/>
</dbReference>
<dbReference type="UniPathway" id="UPA00378"/>
<protein>
    <recommendedName>
        <fullName evidence="10">Alpha-1,3-glucosyltransferase</fullName>
        <ecNumber evidence="10">2.4.1.-</ecNumber>
    </recommendedName>
</protein>
<dbReference type="EC" id="2.4.1.-" evidence="10"/>
<dbReference type="EMBL" id="HBNS01023957">
    <property type="protein sequence ID" value="CAE4614839.1"/>
    <property type="molecule type" value="Transcribed_RNA"/>
</dbReference>
<feature type="transmembrane region" description="Helical" evidence="10">
    <location>
        <begin position="407"/>
        <end position="433"/>
    </location>
</feature>
<feature type="transmembrane region" description="Helical" evidence="10">
    <location>
        <begin position="120"/>
        <end position="140"/>
    </location>
</feature>
<dbReference type="AlphaFoldDB" id="A0A7S4RHQ6"/>
<keyword evidence="9 10" id="KW-0472">Membrane</keyword>
<feature type="transmembrane region" description="Helical" evidence="10">
    <location>
        <begin position="376"/>
        <end position="395"/>
    </location>
</feature>
<accession>A0A7S4RHQ6</accession>
<sequence length="560" mass="63449">MMKSPSTTVPTSLVIFLLTSLILLRVLVGFHPHSGQDNHHGKEDAYGGDYEAQRHWMELTLHLPIGDWYRYDLQYWGLDYPPLTAYHSYLCGLASHYLVGPESVELDKSRAYEDVTHKSFMRGTVLVFDVLLYFTAVWKISQRLHFQNVSEWLWTVVLALAQPAIILIDHGHFQYNTISLGLALWSFHFMTLEQNDNNRSAKFSGCVYGSILFCGALNFKQMSLYYAPAVFAYLLGRCASVPSFQGRVGRFCLLGITVIVTFAVLWWPFALHSPQDTLDTEISEGPFDWILHIVRRLFPFERGLFEGKVSNIWCALSTKPFSIRRRIPQDLQPMLALLLTLVLIIPPCVALFSAGQRTNKSHVAGNKGETENGLRMILWGSTSTSLAFFLASFQVHEKSIMMALSPLSLIVADSPMFISWFSLVAVWTLWPLLQVDRLQVAYVTCTAIFVSLLFLYGRPVDAVARNIAGSETQMIRDLFNGSIPLSVVLSLSSLFLMTLLHMLEIYIEVPTRLPDLFPVLWSILGCGFFVIAWSYSCLVLLRDFFSASKVNSESRSNPYR</sequence>
<proteinExistence type="inferred from homology"/>
<keyword evidence="8 10" id="KW-1133">Transmembrane helix</keyword>
<evidence type="ECO:0000256" key="8">
    <source>
        <dbReference type="ARBA" id="ARBA00022989"/>
    </source>
</evidence>
<evidence type="ECO:0000256" key="4">
    <source>
        <dbReference type="ARBA" id="ARBA00022676"/>
    </source>
</evidence>
<reference evidence="12" key="1">
    <citation type="submission" date="2021-01" db="EMBL/GenBank/DDBJ databases">
        <authorList>
            <person name="Corre E."/>
            <person name="Pelletier E."/>
            <person name="Niang G."/>
            <person name="Scheremetjew M."/>
            <person name="Finn R."/>
            <person name="Kale V."/>
            <person name="Holt S."/>
            <person name="Cochrane G."/>
            <person name="Meng A."/>
            <person name="Brown T."/>
            <person name="Cohen L."/>
        </authorList>
    </citation>
    <scope>NUCLEOTIDE SEQUENCE</scope>
    <source>
        <strain evidence="12">GSO104</strain>
    </source>
</reference>
<gene>
    <name evidence="12" type="ORF">DBRI00130_LOCUS18907</name>
</gene>
<keyword evidence="5 10" id="KW-0808">Transferase</keyword>
<comment type="subcellular location">
    <subcellularLocation>
        <location evidence="1 10">Endoplasmic reticulum membrane</location>
        <topology evidence="1 10">Multi-pass membrane protein</topology>
    </subcellularLocation>
</comment>
<keyword evidence="11" id="KW-0732">Signal</keyword>
<evidence type="ECO:0000256" key="6">
    <source>
        <dbReference type="ARBA" id="ARBA00022692"/>
    </source>
</evidence>
<evidence type="ECO:0000256" key="9">
    <source>
        <dbReference type="ARBA" id="ARBA00023136"/>
    </source>
</evidence>
<dbReference type="PANTHER" id="PTHR12413:SF1">
    <property type="entry name" value="DOLICHYL PYROPHOSPHATE MAN9GLCNAC2 ALPHA-1,3-GLUCOSYLTRANSFERASE"/>
    <property type="match status" value="1"/>
</dbReference>
<dbReference type="Pfam" id="PF03155">
    <property type="entry name" value="Alg6_Alg8"/>
    <property type="match status" value="1"/>
</dbReference>
<evidence type="ECO:0000256" key="2">
    <source>
        <dbReference type="ARBA" id="ARBA00004922"/>
    </source>
</evidence>
<feature type="chain" id="PRO_5031175448" description="Alpha-1,3-glucosyltransferase" evidence="11">
    <location>
        <begin position="30"/>
        <end position="560"/>
    </location>
</feature>
<comment type="pathway">
    <text evidence="2 10">Protein modification; protein glycosylation.</text>
</comment>
<evidence type="ECO:0000256" key="1">
    <source>
        <dbReference type="ARBA" id="ARBA00004477"/>
    </source>
</evidence>
<feature type="transmembrane region" description="Helical" evidence="10">
    <location>
        <begin position="334"/>
        <end position="356"/>
    </location>
</feature>
<feature type="signal peptide" evidence="11">
    <location>
        <begin position="1"/>
        <end position="29"/>
    </location>
</feature>
<dbReference type="GO" id="GO:0005789">
    <property type="term" value="C:endoplasmic reticulum membrane"/>
    <property type="evidence" value="ECO:0007669"/>
    <property type="project" value="UniProtKB-SubCell"/>
</dbReference>
<organism evidence="12">
    <name type="scientific">Ditylum brightwellii</name>
    <dbReference type="NCBI Taxonomy" id="49249"/>
    <lineage>
        <taxon>Eukaryota</taxon>
        <taxon>Sar</taxon>
        <taxon>Stramenopiles</taxon>
        <taxon>Ochrophyta</taxon>
        <taxon>Bacillariophyta</taxon>
        <taxon>Mediophyceae</taxon>
        <taxon>Lithodesmiophycidae</taxon>
        <taxon>Lithodesmiales</taxon>
        <taxon>Lithodesmiaceae</taxon>
        <taxon>Ditylum</taxon>
    </lineage>
</organism>
<name>A0A7S4RHQ6_9STRA</name>
<dbReference type="InterPro" id="IPR004856">
    <property type="entry name" value="Glyco_trans_ALG6/ALG8"/>
</dbReference>
<keyword evidence="4 10" id="KW-0328">Glycosyltransferase</keyword>
<feature type="transmembrane region" description="Helical" evidence="10">
    <location>
        <begin position="248"/>
        <end position="269"/>
    </location>
</feature>
<evidence type="ECO:0000256" key="10">
    <source>
        <dbReference type="RuleBase" id="RU363110"/>
    </source>
</evidence>
<keyword evidence="6 10" id="KW-0812">Transmembrane</keyword>
<evidence type="ECO:0000313" key="12">
    <source>
        <dbReference type="EMBL" id="CAE4614839.1"/>
    </source>
</evidence>
<evidence type="ECO:0000256" key="7">
    <source>
        <dbReference type="ARBA" id="ARBA00022824"/>
    </source>
</evidence>
<feature type="transmembrane region" description="Helical" evidence="10">
    <location>
        <begin position="174"/>
        <end position="193"/>
    </location>
</feature>
<feature type="transmembrane region" description="Helical" evidence="10">
    <location>
        <begin position="478"/>
        <end position="499"/>
    </location>
</feature>
<feature type="transmembrane region" description="Helical" evidence="10">
    <location>
        <begin position="205"/>
        <end position="228"/>
    </location>
</feature>